<reference evidence="3" key="1">
    <citation type="journal article" date="2019" name="Int. J. Syst. Evol. Microbiol.">
        <title>The Global Catalogue of Microorganisms (GCM) 10K type strain sequencing project: providing services to taxonomists for standard genome sequencing and annotation.</title>
        <authorList>
            <consortium name="The Broad Institute Genomics Platform"/>
            <consortium name="The Broad Institute Genome Sequencing Center for Infectious Disease"/>
            <person name="Wu L."/>
            <person name="Ma J."/>
        </authorList>
    </citation>
    <scope>NUCLEOTIDE SEQUENCE [LARGE SCALE GENOMIC DNA]</scope>
    <source>
        <strain evidence="3">KCTC 42424</strain>
    </source>
</reference>
<dbReference type="RefSeq" id="WP_376865026.1">
    <property type="nucleotide sequence ID" value="NZ_JBHRYB010000003.1"/>
</dbReference>
<keyword evidence="3" id="KW-1185">Reference proteome</keyword>
<organism evidence="2 3">
    <name type="scientific">Bacterioplanoides pacificum</name>
    <dbReference type="NCBI Taxonomy" id="1171596"/>
    <lineage>
        <taxon>Bacteria</taxon>
        <taxon>Pseudomonadati</taxon>
        <taxon>Pseudomonadota</taxon>
        <taxon>Gammaproteobacteria</taxon>
        <taxon>Oceanospirillales</taxon>
        <taxon>Oceanospirillaceae</taxon>
        <taxon>Bacterioplanoides</taxon>
    </lineage>
</organism>
<gene>
    <name evidence="2" type="ORF">ACFOMG_04450</name>
</gene>
<dbReference type="EMBL" id="JBHRYB010000003">
    <property type="protein sequence ID" value="MFC3679361.1"/>
    <property type="molecule type" value="Genomic_DNA"/>
</dbReference>
<protein>
    <submittedName>
        <fullName evidence="2">Imm11 family protein</fullName>
    </submittedName>
</protein>
<proteinExistence type="predicted"/>
<evidence type="ECO:0000259" key="1">
    <source>
        <dbReference type="Pfam" id="PF07791"/>
    </source>
</evidence>
<evidence type="ECO:0000313" key="3">
    <source>
        <dbReference type="Proteomes" id="UP001595722"/>
    </source>
</evidence>
<dbReference type="Pfam" id="PF07791">
    <property type="entry name" value="Imm11"/>
    <property type="match status" value="1"/>
</dbReference>
<sequence length="201" mass="23574">MTNYSNYDDEYYLLYSDENSIMVDLDEDILSNNKDGGTFAIPGELIQDGYVYPLILDKPYKNDAIADFHDLPYTFSYRIIKDVAQRHTLPGVQWMPAYIHYKGKRYNDHVIMHLFNEINCLDEDNSIFKRVSEFTTIIDKIVLSKEKLDNIPLEDRLIFIMEEKTSLIFMHQIIVDEIMQHNPVGIRFIKSKDWGVSEAFG</sequence>
<name>A0ABV7VPB1_9GAMM</name>
<dbReference type="InterPro" id="IPR012433">
    <property type="entry name" value="Imm11"/>
</dbReference>
<feature type="domain" description="Immunity MXAN-0049 protein" evidence="1">
    <location>
        <begin position="81"/>
        <end position="192"/>
    </location>
</feature>
<comment type="caution">
    <text evidence="2">The sequence shown here is derived from an EMBL/GenBank/DDBJ whole genome shotgun (WGS) entry which is preliminary data.</text>
</comment>
<dbReference type="Proteomes" id="UP001595722">
    <property type="component" value="Unassembled WGS sequence"/>
</dbReference>
<accession>A0ABV7VPB1</accession>
<evidence type="ECO:0000313" key="2">
    <source>
        <dbReference type="EMBL" id="MFC3679361.1"/>
    </source>
</evidence>